<evidence type="ECO:0000256" key="5">
    <source>
        <dbReference type="SAM" id="Phobius"/>
    </source>
</evidence>
<dbReference type="InterPro" id="IPR023476">
    <property type="entry name" value="Pep_tRNA_hydro_II_dom_sf"/>
</dbReference>
<dbReference type="PANTHER" id="PTHR12649:SF25">
    <property type="entry name" value="AMINOACYL-TRNA HYDROLASE"/>
    <property type="match status" value="1"/>
</dbReference>
<dbReference type="PANTHER" id="PTHR12649">
    <property type="entry name" value="PEPTIDYL-TRNA HYDROLASE 2"/>
    <property type="match status" value="1"/>
</dbReference>
<accession>A0A504X9U5</accession>
<keyword evidence="2 7" id="KW-0378">Hydrolase</keyword>
<dbReference type="GO" id="GO:0005829">
    <property type="term" value="C:cytosol"/>
    <property type="evidence" value="ECO:0007669"/>
    <property type="project" value="TreeGrafter"/>
</dbReference>
<name>A0A504X9U5_LEIDO</name>
<feature type="region of interest" description="Disordered" evidence="4">
    <location>
        <begin position="73"/>
        <end position="109"/>
    </location>
</feature>
<dbReference type="VEuPathDB" id="TriTrypDB:LDHU3_30.3280"/>
<dbReference type="EC" id="3.1.1.29" evidence="1"/>
<evidence type="ECO:0000313" key="8">
    <source>
        <dbReference type="Proteomes" id="UP000318447"/>
    </source>
</evidence>
<keyword evidence="5" id="KW-1133">Transmembrane helix</keyword>
<keyword evidence="5" id="KW-0812">Transmembrane</keyword>
<gene>
    <name evidence="6" type="ORF">CGC20_6590</name>
    <name evidence="7" type="ORF">CGC21_35965</name>
</gene>
<dbReference type="SUPFAM" id="SSF102462">
    <property type="entry name" value="Peptidyl-tRNA hydrolase II"/>
    <property type="match status" value="1"/>
</dbReference>
<evidence type="ECO:0000313" key="9">
    <source>
        <dbReference type="Proteomes" id="UP000318821"/>
    </source>
</evidence>
<feature type="compositionally biased region" description="Low complexity" evidence="4">
    <location>
        <begin position="73"/>
        <end position="85"/>
    </location>
</feature>
<dbReference type="Proteomes" id="UP000318821">
    <property type="component" value="Unassembled WGS sequence"/>
</dbReference>
<dbReference type="VEuPathDB" id="TriTrypDB:LdCL_300029800"/>
<dbReference type="VEuPathDB" id="TriTrypDB:LdBPK_302430.1"/>
<dbReference type="Proteomes" id="UP000318447">
    <property type="component" value="Unassembled WGS sequence"/>
</dbReference>
<comment type="caution">
    <text evidence="7">The sequence shown here is derived from an EMBL/GenBank/DDBJ whole genome shotgun (WGS) entry which is preliminary data.</text>
</comment>
<reference evidence="9" key="3">
    <citation type="submission" date="2019-02" db="EMBL/GenBank/DDBJ databases">
        <title>FDA dAtabase for Regulatory Grade micrObial Sequences (FDA-ARGOS): Supporting development and validation of Infectious Disease Dx tests.</title>
        <authorList>
            <person name="Duncan R."/>
            <person name="Fisher C."/>
            <person name="Tallon L."/>
            <person name="Sadzewicz L."/>
            <person name="Sengamalay N."/>
            <person name="Ott S."/>
            <person name="Godinez A."/>
            <person name="Nagaraj S."/>
            <person name="Vavikolanu K."/>
            <person name="Vyas G."/>
            <person name="Nadendla S."/>
            <person name="Aluvathingal J."/>
            <person name="Sichtig H."/>
        </authorList>
    </citation>
    <scope>NUCLEOTIDE SEQUENCE [LARGE SCALE GENOMIC DNA]</scope>
    <source>
        <strain evidence="9">FDAARGOS_360</strain>
    </source>
</reference>
<evidence type="ECO:0000313" key="6">
    <source>
        <dbReference type="EMBL" id="TPP43284.1"/>
    </source>
</evidence>
<evidence type="ECO:0000256" key="1">
    <source>
        <dbReference type="ARBA" id="ARBA00013260"/>
    </source>
</evidence>
<dbReference type="InterPro" id="IPR002833">
    <property type="entry name" value="PTH2"/>
</dbReference>
<reference evidence="8" key="2">
    <citation type="submission" date="2019-02" db="EMBL/GenBank/DDBJ databases">
        <title>FDA dAtabase for Regulatory Grade micrObial Sequences (FDA-ARGOS): Supporting development and validation of Infectious Disease Dx tests.</title>
        <authorList>
            <person name="Duncan R."/>
            <person name="Fisher C."/>
            <person name="Tallon L."/>
            <person name="Sadzewicz L."/>
            <person name="Sengamalay N."/>
            <person name="Ott S."/>
            <person name="Godinez A."/>
            <person name="Nagaraj S."/>
            <person name="Vavikolanu K."/>
            <person name="Nadendla S."/>
            <person name="Aluvathingal J."/>
            <person name="Sichtig H."/>
        </authorList>
    </citation>
    <scope>NUCLEOTIDE SEQUENCE [LARGE SCALE GENOMIC DNA]</scope>
    <source>
        <strain evidence="8">FDAARGOS_361</strain>
    </source>
</reference>
<dbReference type="EMBL" id="RHLD01000008">
    <property type="protein sequence ID" value="TPP43284.1"/>
    <property type="molecule type" value="Genomic_DNA"/>
</dbReference>
<feature type="transmembrane region" description="Helical" evidence="5">
    <location>
        <begin position="12"/>
        <end position="35"/>
    </location>
</feature>
<dbReference type="AlphaFoldDB" id="A0A504X9U5"/>
<dbReference type="Gene3D" id="3.40.1490.10">
    <property type="entry name" value="Bit1"/>
    <property type="match status" value="1"/>
</dbReference>
<dbReference type="Pfam" id="PF01981">
    <property type="entry name" value="PTH2"/>
    <property type="match status" value="1"/>
</dbReference>
<evidence type="ECO:0000256" key="2">
    <source>
        <dbReference type="ARBA" id="ARBA00022801"/>
    </source>
</evidence>
<evidence type="ECO:0000256" key="3">
    <source>
        <dbReference type="ARBA" id="ARBA00048707"/>
    </source>
</evidence>
<dbReference type="EMBL" id="RHLC01000011">
    <property type="protein sequence ID" value="TPP45802.1"/>
    <property type="molecule type" value="Genomic_DNA"/>
</dbReference>
<proteinExistence type="predicted"/>
<evidence type="ECO:0000313" key="7">
    <source>
        <dbReference type="EMBL" id="TPP45802.1"/>
    </source>
</evidence>
<evidence type="ECO:0000256" key="4">
    <source>
        <dbReference type="SAM" id="MobiDB-lite"/>
    </source>
</evidence>
<reference evidence="7" key="1">
    <citation type="submission" date="2019-02" db="EMBL/GenBank/DDBJ databases">
        <title>FDA dAtabase for Regulatory Grade micrObial Sequences (FDA-ARGOS): Supporting development and validation of Infectious Disease Dx tests.</title>
        <authorList>
            <person name="Duncan R."/>
            <person name="Fisher C."/>
            <person name="Tallon L.J."/>
            <person name="Sadzewicz L."/>
            <person name="Sengamalay N."/>
            <person name="Ott S."/>
            <person name="Godinez A."/>
            <person name="Nagaraj S."/>
            <person name="Nadendla S."/>
            <person name="Sichtig H."/>
        </authorList>
    </citation>
    <scope>NUCLEOTIDE SEQUENCE</scope>
    <source>
        <strain evidence="6">FDAARGOS_360</strain>
        <strain evidence="7">FDAARGOS_361</strain>
    </source>
</reference>
<dbReference type="FunFam" id="3.40.1490.10:FF:000004">
    <property type="entry name" value="Peptidyl-tRNA hydrolase PTH2, putative"/>
    <property type="match status" value="1"/>
</dbReference>
<organism evidence="7 8">
    <name type="scientific">Leishmania donovani</name>
    <dbReference type="NCBI Taxonomy" id="5661"/>
    <lineage>
        <taxon>Eukaryota</taxon>
        <taxon>Discoba</taxon>
        <taxon>Euglenozoa</taxon>
        <taxon>Kinetoplastea</taxon>
        <taxon>Metakinetoplastina</taxon>
        <taxon>Trypanosomatida</taxon>
        <taxon>Trypanosomatidae</taxon>
        <taxon>Leishmaniinae</taxon>
        <taxon>Leishmania</taxon>
    </lineage>
</organism>
<protein>
    <recommendedName>
        <fullName evidence="1">peptidyl-tRNA hydrolase</fullName>
        <ecNumber evidence="1">3.1.1.29</ecNumber>
    </recommendedName>
</protein>
<keyword evidence="5" id="KW-0472">Membrane</keyword>
<comment type="catalytic activity">
    <reaction evidence="3">
        <text>an N-acyl-L-alpha-aminoacyl-tRNA + H2O = an N-acyl-L-amino acid + a tRNA + H(+)</text>
        <dbReference type="Rhea" id="RHEA:54448"/>
        <dbReference type="Rhea" id="RHEA-COMP:10123"/>
        <dbReference type="Rhea" id="RHEA-COMP:13883"/>
        <dbReference type="ChEBI" id="CHEBI:15377"/>
        <dbReference type="ChEBI" id="CHEBI:15378"/>
        <dbReference type="ChEBI" id="CHEBI:59874"/>
        <dbReference type="ChEBI" id="CHEBI:78442"/>
        <dbReference type="ChEBI" id="CHEBI:138191"/>
        <dbReference type="EC" id="3.1.1.29"/>
    </reaction>
</comment>
<sequence>MAASDSVLDETAWTSACATGTVLGCAVAFFCAAIVQRLTSRHAASKEAVASPLLSRRDRAAKLLEELHRQSATAATGHAHAAEGAASDKDSWKSATSGSSDESSDTMDVDSEYEQMEALRLKMVFVVSSRVQPKITAQEVAVLTASAGVQLVELLQQETKLSAAVSVPASESLCAADSQDHQRWRHWYLWWNRIGCGKITLKCPDKDTMELVVATARKHRLPMAMARRSETAVTGGEQVEIVAKPSDVVVVALGPAPSDVLEPITGSLKLFS</sequence>
<dbReference type="GO" id="GO:0004045">
    <property type="term" value="F:peptidyl-tRNA hydrolase activity"/>
    <property type="evidence" value="ECO:0007669"/>
    <property type="project" value="UniProtKB-EC"/>
</dbReference>